<evidence type="ECO:0000313" key="1">
    <source>
        <dbReference type="EMBL" id="KAA8648115.1"/>
    </source>
</evidence>
<reference evidence="1 2" key="1">
    <citation type="submission" date="2019-08" db="EMBL/GenBank/DDBJ databases">
        <title>The genome sequence of a newly discovered highly antifungal drug resistant Aspergillus species, Aspergillus tanneri NIH 1004.</title>
        <authorList>
            <person name="Mounaud S."/>
            <person name="Singh I."/>
            <person name="Joardar V."/>
            <person name="Pakala S."/>
            <person name="Pakala S."/>
            <person name="Venepally P."/>
            <person name="Chung J.K."/>
            <person name="Losada L."/>
            <person name="Nierman W.C."/>
        </authorList>
    </citation>
    <scope>NUCLEOTIDE SEQUENCE [LARGE SCALE GENOMIC DNA]</scope>
    <source>
        <strain evidence="1 2">NIH1004</strain>
    </source>
</reference>
<dbReference type="Proteomes" id="UP000324241">
    <property type="component" value="Unassembled WGS sequence"/>
</dbReference>
<dbReference type="RefSeq" id="XP_033427476.1">
    <property type="nucleotide sequence ID" value="XM_033568670.1"/>
</dbReference>
<comment type="caution">
    <text evidence="1">The sequence shown here is derived from an EMBL/GenBank/DDBJ whole genome shotgun (WGS) entry which is preliminary data.</text>
</comment>
<protein>
    <submittedName>
        <fullName evidence="1">Uncharacterized protein</fullName>
    </submittedName>
</protein>
<dbReference type="AlphaFoldDB" id="A0A5M9MM78"/>
<dbReference type="EMBL" id="QUQM01000003">
    <property type="protein sequence ID" value="KAA8648115.1"/>
    <property type="molecule type" value="Genomic_DNA"/>
</dbReference>
<proteinExistence type="predicted"/>
<gene>
    <name evidence="1" type="ORF">ATNIH1004_003998</name>
</gene>
<dbReference type="GeneID" id="54326700"/>
<sequence length="109" mass="12184">MKLMVMSRVGQRDKGYGVCTVITPPSENVASENRGLRESWSPRIVASENRCLRKSWSLRIVASENRGLPKIVAPGANIIKLWSVVEATNLRLLTSGHFTTFGRQLFHGF</sequence>
<accession>A0A5M9MM78</accession>
<evidence type="ECO:0000313" key="2">
    <source>
        <dbReference type="Proteomes" id="UP000324241"/>
    </source>
</evidence>
<name>A0A5M9MM78_9EURO</name>
<organism evidence="1 2">
    <name type="scientific">Aspergillus tanneri</name>
    <dbReference type="NCBI Taxonomy" id="1220188"/>
    <lineage>
        <taxon>Eukaryota</taxon>
        <taxon>Fungi</taxon>
        <taxon>Dikarya</taxon>
        <taxon>Ascomycota</taxon>
        <taxon>Pezizomycotina</taxon>
        <taxon>Eurotiomycetes</taxon>
        <taxon>Eurotiomycetidae</taxon>
        <taxon>Eurotiales</taxon>
        <taxon>Aspergillaceae</taxon>
        <taxon>Aspergillus</taxon>
        <taxon>Aspergillus subgen. Circumdati</taxon>
    </lineage>
</organism>